<keyword evidence="2" id="KW-1185">Reference proteome</keyword>
<dbReference type="AlphaFoldDB" id="A0A0C2YM24"/>
<reference evidence="2" key="2">
    <citation type="submission" date="2015-01" db="EMBL/GenBank/DDBJ databases">
        <title>Evolutionary Origins and Diversification of the Mycorrhizal Mutualists.</title>
        <authorList>
            <consortium name="DOE Joint Genome Institute"/>
            <consortium name="Mycorrhizal Genomics Consortium"/>
            <person name="Kohler A."/>
            <person name="Kuo A."/>
            <person name="Nagy L.G."/>
            <person name="Floudas D."/>
            <person name="Copeland A."/>
            <person name="Barry K.W."/>
            <person name="Cichocki N."/>
            <person name="Veneault-Fourrey C."/>
            <person name="LaButti K."/>
            <person name="Lindquist E.A."/>
            <person name="Lipzen A."/>
            <person name="Lundell T."/>
            <person name="Morin E."/>
            <person name="Murat C."/>
            <person name="Riley R."/>
            <person name="Ohm R."/>
            <person name="Sun H."/>
            <person name="Tunlid A."/>
            <person name="Henrissat B."/>
            <person name="Grigoriev I.V."/>
            <person name="Hibbett D.S."/>
            <person name="Martin F."/>
        </authorList>
    </citation>
    <scope>NUCLEOTIDE SEQUENCE [LARGE SCALE GENOMIC DNA]</scope>
    <source>
        <strain evidence="2">h7</strain>
    </source>
</reference>
<proteinExistence type="predicted"/>
<protein>
    <submittedName>
        <fullName evidence="1">Uncharacterized protein</fullName>
    </submittedName>
</protein>
<evidence type="ECO:0000313" key="1">
    <source>
        <dbReference type="EMBL" id="KIM42057.1"/>
    </source>
</evidence>
<dbReference type="EMBL" id="KN831779">
    <property type="protein sequence ID" value="KIM42057.1"/>
    <property type="molecule type" value="Genomic_DNA"/>
</dbReference>
<name>A0A0C2YM24_HEBCY</name>
<accession>A0A0C2YM24</accession>
<dbReference type="HOGENOM" id="CLU_2849918_0_0_1"/>
<dbReference type="Proteomes" id="UP000053424">
    <property type="component" value="Unassembled WGS sequence"/>
</dbReference>
<reference evidence="1 2" key="1">
    <citation type="submission" date="2014-04" db="EMBL/GenBank/DDBJ databases">
        <authorList>
            <consortium name="DOE Joint Genome Institute"/>
            <person name="Kuo A."/>
            <person name="Gay G."/>
            <person name="Dore J."/>
            <person name="Kohler A."/>
            <person name="Nagy L.G."/>
            <person name="Floudas D."/>
            <person name="Copeland A."/>
            <person name="Barry K.W."/>
            <person name="Cichocki N."/>
            <person name="Veneault-Fourrey C."/>
            <person name="LaButti K."/>
            <person name="Lindquist E.A."/>
            <person name="Lipzen A."/>
            <person name="Lundell T."/>
            <person name="Morin E."/>
            <person name="Murat C."/>
            <person name="Sun H."/>
            <person name="Tunlid A."/>
            <person name="Henrissat B."/>
            <person name="Grigoriev I.V."/>
            <person name="Hibbett D.S."/>
            <person name="Martin F."/>
            <person name="Nordberg H.P."/>
            <person name="Cantor M.N."/>
            <person name="Hua S.X."/>
        </authorList>
    </citation>
    <scope>NUCLEOTIDE SEQUENCE [LARGE SCALE GENOMIC DNA]</scope>
    <source>
        <strain evidence="2">h7</strain>
    </source>
</reference>
<sequence length="65" mass="7159">MNCYLYISIQRFSQESHGCKRLSKPGNLGFQCKIGTTVQASSGDISIAQPDDEIVQLLSGRSQPR</sequence>
<gene>
    <name evidence="1" type="ORF">M413DRAFT_143730</name>
</gene>
<evidence type="ECO:0000313" key="2">
    <source>
        <dbReference type="Proteomes" id="UP000053424"/>
    </source>
</evidence>
<organism evidence="1 2">
    <name type="scientific">Hebeloma cylindrosporum</name>
    <dbReference type="NCBI Taxonomy" id="76867"/>
    <lineage>
        <taxon>Eukaryota</taxon>
        <taxon>Fungi</taxon>
        <taxon>Dikarya</taxon>
        <taxon>Basidiomycota</taxon>
        <taxon>Agaricomycotina</taxon>
        <taxon>Agaricomycetes</taxon>
        <taxon>Agaricomycetidae</taxon>
        <taxon>Agaricales</taxon>
        <taxon>Agaricineae</taxon>
        <taxon>Hymenogastraceae</taxon>
        <taxon>Hebeloma</taxon>
    </lineage>
</organism>